<dbReference type="CDD" id="cd01650">
    <property type="entry name" value="RT_nLTR_like"/>
    <property type="match status" value="1"/>
</dbReference>
<dbReference type="GO" id="GO:0071897">
    <property type="term" value="P:DNA biosynthetic process"/>
    <property type="evidence" value="ECO:0007669"/>
    <property type="project" value="UniProtKB-ARBA"/>
</dbReference>
<dbReference type="OMA" id="ICHALYA"/>
<dbReference type="PROSITE" id="PS50878">
    <property type="entry name" value="RT_POL"/>
    <property type="match status" value="1"/>
</dbReference>
<dbReference type="OrthoDB" id="6497143at2759"/>
<dbReference type="InterPro" id="IPR043502">
    <property type="entry name" value="DNA/RNA_pol_sf"/>
</dbReference>
<proteinExistence type="predicted"/>
<dbReference type="InterPro" id="IPR043128">
    <property type="entry name" value="Rev_trsase/Diguanyl_cyclase"/>
</dbReference>
<feature type="domain" description="Reverse transcriptase" evidence="2">
    <location>
        <begin position="637"/>
        <end position="898"/>
    </location>
</feature>
<dbReference type="VEuPathDB" id="VectorBase:HLOH_061112"/>
<comment type="caution">
    <text evidence="3">The sequence shown here is derived from an EMBL/GenBank/DDBJ whole genome shotgun (WGS) entry which is preliminary data.</text>
</comment>
<dbReference type="Pfam" id="PF00078">
    <property type="entry name" value="RVT_1"/>
    <property type="match status" value="1"/>
</dbReference>
<evidence type="ECO:0000256" key="1">
    <source>
        <dbReference type="SAM" id="MobiDB-lite"/>
    </source>
</evidence>
<protein>
    <recommendedName>
        <fullName evidence="2">Reverse transcriptase domain-containing protein</fullName>
    </recommendedName>
</protein>
<organism evidence="3 4">
    <name type="scientific">Haemaphysalis longicornis</name>
    <name type="common">Bush tick</name>
    <dbReference type="NCBI Taxonomy" id="44386"/>
    <lineage>
        <taxon>Eukaryota</taxon>
        <taxon>Metazoa</taxon>
        <taxon>Ecdysozoa</taxon>
        <taxon>Arthropoda</taxon>
        <taxon>Chelicerata</taxon>
        <taxon>Arachnida</taxon>
        <taxon>Acari</taxon>
        <taxon>Parasitiformes</taxon>
        <taxon>Ixodida</taxon>
        <taxon>Ixodoidea</taxon>
        <taxon>Ixodidae</taxon>
        <taxon>Haemaphysalinae</taxon>
        <taxon>Haemaphysalis</taxon>
    </lineage>
</organism>
<dbReference type="AlphaFoldDB" id="A0A9J6FND7"/>
<feature type="region of interest" description="Disordered" evidence="1">
    <location>
        <begin position="22"/>
        <end position="41"/>
    </location>
</feature>
<feature type="region of interest" description="Disordered" evidence="1">
    <location>
        <begin position="63"/>
        <end position="82"/>
    </location>
</feature>
<gene>
    <name evidence="3" type="ORF">HPB48_013012</name>
</gene>
<feature type="compositionally biased region" description="Basic and acidic residues" evidence="1">
    <location>
        <begin position="63"/>
        <end position="73"/>
    </location>
</feature>
<dbReference type="PANTHER" id="PTHR19446">
    <property type="entry name" value="REVERSE TRANSCRIPTASES"/>
    <property type="match status" value="1"/>
</dbReference>
<feature type="compositionally biased region" description="Polar residues" evidence="1">
    <location>
        <begin position="328"/>
        <end position="348"/>
    </location>
</feature>
<sequence length="1255" mass="141475">MAEGTSQRGYDPGAMDFCEVRRTTPPIPPTNELTASGVKDDGEDTQDWNLRLYKRRERLREPVKEAETLDKTTDTGGKPLRRHLPSLKPFQYRIVVKPRVGINLCEVDGEVTRSVRAACLTPLQECPLIRVHDSQNIALICTNNLDDATELLKIGHLRIQGKDVEVSTYSAMQEEVCRGVIHGVDDGATDAQIEHELLAPGYEILGPRRLGKSSSAVIVFSGKRVPYTVRYAWLEKRCVIYRKTRAACFNWGEAGHRTDVCPKPKGFACEDCGQPNATEDHSCTLTCALCKGPHKTYSSECKEKFFRPDKPGKNKNVVQNPYHGSVQEPGSQQQLARGNKNTPLATGASSTCCEESKGTTSCGRTHEWATAVTGAKTRHRAWASSLPGNTQLLQQQHTKKKQTSSGIQQSLQAKDQAKAQNSQGAPNIVDIELWTRELLLDVEHHTRKIEAPDGVPAVDSHLLHIWDARESLTKRWRRQPLNRKLRRRVAQLSKEAEDYAIKLVNQNWRKFCDSMSGQLGVAKTWKALKAMMEPTATRTEHANRLARLVHQYSGTDQELIDDLKAKYLQTDRRGDYPDYQGEPNEVLDEPVTIHEIKTELANMKKTTAPGPDQITARALYNLGEADIQALVDHFNREYWIPGSLPQQWKTAEIRFIPKPGKDLKVENLRPISLTSCLGKLFERVINTRLQLFLDGTDQVWHTQFGVRPHLGTADVVVQVYRDVYLHPDRMQPCAVLALDLKGAFDNVLHSAILRTLAETNCGSRTYNYIKAFLQDRKAKLSIGGLESDLIELGSRGTPQGAVLSPLLFNLAMKDLPPTLNRVPGICHALYADDITIWSNQGTRADIEDSFQRAIEIVQTFARSRGLECAPDKSELLVVQPKKPKYPKQDPIKLHVDSMPIPARQEIRVQSVHFSNMAHNTTAVSRLIAAANQVARMIKRVTFKNHGMKETETTKLVQAFVVSRYTYVAPFLNLKPREEDRLDRALRKCVKLSLGLPVSTSNERLMALGVHNTTKELIEAQRIAQHVRLTRTKTGRAILNRLDITPPTTVQDRFDIPREIRERIHIHPLPRHMHPEHDQVRRTLRAQYLSKTWDSHPATIYVDGAGPTNGVTTAAACSQGSQPITFTPSLRTAYRAILLEQRLGRRRFPAPHPSLTRLEEVLLRQLHTNTLPLPATLHKYYPDIYPTPQCPHCDQTGDLLHTMWHCTQNPNMKNITPNNRSTTQWEATLLNPHPACQKWLADRAERATRRPLAAPD</sequence>
<dbReference type="SUPFAM" id="SSF56672">
    <property type="entry name" value="DNA/RNA polymerases"/>
    <property type="match status" value="1"/>
</dbReference>
<dbReference type="Gene3D" id="3.30.70.270">
    <property type="match status" value="1"/>
</dbReference>
<feature type="region of interest" description="Disordered" evidence="1">
    <location>
        <begin position="310"/>
        <end position="348"/>
    </location>
</feature>
<evidence type="ECO:0000259" key="2">
    <source>
        <dbReference type="PROSITE" id="PS50878"/>
    </source>
</evidence>
<dbReference type="Proteomes" id="UP000821853">
    <property type="component" value="Chromosome 2"/>
</dbReference>
<accession>A0A9J6FND7</accession>
<dbReference type="EMBL" id="JABSTR010000004">
    <property type="protein sequence ID" value="KAH9367750.1"/>
    <property type="molecule type" value="Genomic_DNA"/>
</dbReference>
<dbReference type="InterPro" id="IPR000477">
    <property type="entry name" value="RT_dom"/>
</dbReference>
<reference evidence="3 4" key="1">
    <citation type="journal article" date="2020" name="Cell">
        <title>Large-Scale Comparative Analyses of Tick Genomes Elucidate Their Genetic Diversity and Vector Capacities.</title>
        <authorList>
            <consortium name="Tick Genome and Microbiome Consortium (TIGMIC)"/>
            <person name="Jia N."/>
            <person name="Wang J."/>
            <person name="Shi W."/>
            <person name="Du L."/>
            <person name="Sun Y."/>
            <person name="Zhan W."/>
            <person name="Jiang J.F."/>
            <person name="Wang Q."/>
            <person name="Zhang B."/>
            <person name="Ji P."/>
            <person name="Bell-Sakyi L."/>
            <person name="Cui X.M."/>
            <person name="Yuan T.T."/>
            <person name="Jiang B.G."/>
            <person name="Yang W.F."/>
            <person name="Lam T.T."/>
            <person name="Chang Q.C."/>
            <person name="Ding S.J."/>
            <person name="Wang X.J."/>
            <person name="Zhu J.G."/>
            <person name="Ruan X.D."/>
            <person name="Zhao L."/>
            <person name="Wei J.T."/>
            <person name="Ye R.Z."/>
            <person name="Que T.C."/>
            <person name="Du C.H."/>
            <person name="Zhou Y.H."/>
            <person name="Cheng J.X."/>
            <person name="Dai P.F."/>
            <person name="Guo W.B."/>
            <person name="Han X.H."/>
            <person name="Huang E.J."/>
            <person name="Li L.F."/>
            <person name="Wei W."/>
            <person name="Gao Y.C."/>
            <person name="Liu J.Z."/>
            <person name="Shao H.Z."/>
            <person name="Wang X."/>
            <person name="Wang C.C."/>
            <person name="Yang T.C."/>
            <person name="Huo Q.B."/>
            <person name="Li W."/>
            <person name="Chen H.Y."/>
            <person name="Chen S.E."/>
            <person name="Zhou L.G."/>
            <person name="Ni X.B."/>
            <person name="Tian J.H."/>
            <person name="Sheng Y."/>
            <person name="Liu T."/>
            <person name="Pan Y.S."/>
            <person name="Xia L.Y."/>
            <person name="Li J."/>
            <person name="Zhao F."/>
            <person name="Cao W.C."/>
        </authorList>
    </citation>
    <scope>NUCLEOTIDE SEQUENCE [LARGE SCALE GENOMIC DNA]</scope>
    <source>
        <strain evidence="3">HaeL-2018</strain>
    </source>
</reference>
<keyword evidence="4" id="KW-1185">Reference proteome</keyword>
<feature type="region of interest" description="Disordered" evidence="1">
    <location>
        <begin position="393"/>
        <end position="423"/>
    </location>
</feature>
<evidence type="ECO:0000313" key="3">
    <source>
        <dbReference type="EMBL" id="KAH9367750.1"/>
    </source>
</evidence>
<feature type="compositionally biased region" description="Polar residues" evidence="1">
    <location>
        <begin position="404"/>
        <end position="423"/>
    </location>
</feature>
<name>A0A9J6FND7_HAELO</name>
<evidence type="ECO:0000313" key="4">
    <source>
        <dbReference type="Proteomes" id="UP000821853"/>
    </source>
</evidence>